<dbReference type="AlphaFoldDB" id="A0A3M0FTT2"/>
<sequence length="143" mass="16138">MYWFPLLMMGIAALVLLAAYMGWGSKPAPIEVGFFIFIFFGLLSLPFYKLTITVTEHYALASFGVGWIKKRVLIKDLDLSTAEIVKLPWYAGIGYRWGSQGTFLNTRPGPALLIKTHNKYDEFFVGTKNGPEIIKVIEQVKTI</sequence>
<organism evidence="2 3">
    <name type="scientific">Dokdonia sinensis</name>
    <dbReference type="NCBI Taxonomy" id="2479847"/>
    <lineage>
        <taxon>Bacteria</taxon>
        <taxon>Pseudomonadati</taxon>
        <taxon>Bacteroidota</taxon>
        <taxon>Flavobacteriia</taxon>
        <taxon>Flavobacteriales</taxon>
        <taxon>Flavobacteriaceae</taxon>
        <taxon>Dokdonia</taxon>
    </lineage>
</organism>
<proteinExistence type="predicted"/>
<keyword evidence="1" id="KW-0812">Transmembrane</keyword>
<evidence type="ECO:0000313" key="3">
    <source>
        <dbReference type="Proteomes" id="UP000281985"/>
    </source>
</evidence>
<dbReference type="Proteomes" id="UP000281985">
    <property type="component" value="Unassembled WGS sequence"/>
</dbReference>
<reference evidence="2 3" key="1">
    <citation type="submission" date="2018-10" db="EMBL/GenBank/DDBJ databases">
        <title>Dokdonia luteus sp. nov., isolated from sea water.</title>
        <authorList>
            <person name="Zhou L.Y."/>
            <person name="Du Z.J."/>
        </authorList>
    </citation>
    <scope>NUCLEOTIDE SEQUENCE [LARGE SCALE GENOMIC DNA]</scope>
    <source>
        <strain evidence="2 3">SH27</strain>
    </source>
</reference>
<keyword evidence="1" id="KW-1133">Transmembrane helix</keyword>
<dbReference type="EMBL" id="REFV01000020">
    <property type="protein sequence ID" value="RMB56210.1"/>
    <property type="molecule type" value="Genomic_DNA"/>
</dbReference>
<gene>
    <name evidence="2" type="ORF">EAX61_15240</name>
</gene>
<evidence type="ECO:0000313" key="2">
    <source>
        <dbReference type="EMBL" id="RMB56210.1"/>
    </source>
</evidence>
<protein>
    <recommendedName>
        <fullName evidence="4">Bacterial Pleckstrin homology domain-containing protein</fullName>
    </recommendedName>
</protein>
<feature type="transmembrane region" description="Helical" evidence="1">
    <location>
        <begin position="6"/>
        <end position="23"/>
    </location>
</feature>
<keyword evidence="1" id="KW-0472">Membrane</keyword>
<keyword evidence="3" id="KW-1185">Reference proteome</keyword>
<accession>A0A3M0FTT2</accession>
<feature type="transmembrane region" description="Helical" evidence="1">
    <location>
        <begin position="30"/>
        <end position="48"/>
    </location>
</feature>
<comment type="caution">
    <text evidence="2">The sequence shown here is derived from an EMBL/GenBank/DDBJ whole genome shotgun (WGS) entry which is preliminary data.</text>
</comment>
<evidence type="ECO:0008006" key="4">
    <source>
        <dbReference type="Google" id="ProtNLM"/>
    </source>
</evidence>
<evidence type="ECO:0000256" key="1">
    <source>
        <dbReference type="SAM" id="Phobius"/>
    </source>
</evidence>
<name>A0A3M0FTT2_9FLAO</name>